<dbReference type="Pfam" id="PF08002">
    <property type="entry name" value="DUF1697"/>
    <property type="match status" value="1"/>
</dbReference>
<dbReference type="InterPro" id="IPR012545">
    <property type="entry name" value="DUF1697"/>
</dbReference>
<dbReference type="HOGENOM" id="CLU_106303_3_0_7"/>
<dbReference type="eggNOG" id="COG3797">
    <property type="taxonomic scope" value="Bacteria"/>
</dbReference>
<dbReference type="Gene3D" id="3.30.70.1280">
    <property type="entry name" value="SP0830-like domains"/>
    <property type="match status" value="1"/>
</dbReference>
<dbReference type="PANTHER" id="PTHR36439:SF1">
    <property type="entry name" value="DUF1697 DOMAIN-CONTAINING PROTEIN"/>
    <property type="match status" value="1"/>
</dbReference>
<dbReference type="Proteomes" id="UP000001935">
    <property type="component" value="Chromosome"/>
</dbReference>
<dbReference type="STRING" id="290397.Adeh_2296"/>
<evidence type="ECO:0000313" key="2">
    <source>
        <dbReference type="Proteomes" id="UP000001935"/>
    </source>
</evidence>
<accession>Q2IK86</accession>
<protein>
    <recommendedName>
        <fullName evidence="3">DUF1697 domain-containing protein</fullName>
    </recommendedName>
</protein>
<gene>
    <name evidence="1" type="ordered locus">Adeh_2296</name>
</gene>
<dbReference type="AlphaFoldDB" id="Q2IK86"/>
<evidence type="ECO:0008006" key="3">
    <source>
        <dbReference type="Google" id="ProtNLM"/>
    </source>
</evidence>
<name>Q2IK86_ANADE</name>
<organism evidence="1 2">
    <name type="scientific">Anaeromyxobacter dehalogenans (strain 2CP-C)</name>
    <dbReference type="NCBI Taxonomy" id="290397"/>
    <lineage>
        <taxon>Bacteria</taxon>
        <taxon>Pseudomonadati</taxon>
        <taxon>Myxococcota</taxon>
        <taxon>Myxococcia</taxon>
        <taxon>Myxococcales</taxon>
        <taxon>Cystobacterineae</taxon>
        <taxon>Anaeromyxobacteraceae</taxon>
        <taxon>Anaeromyxobacter</taxon>
    </lineage>
</organism>
<sequence length="179" mass="19695">MSRYLVLLRGINVGGKNLIGMPALKAAFETEGFGDVVTYIQSGNVLVSSPERGPALVPRIEAMLSRAFDYSASVVVLSSTQLRRVVEHAPDGFGSRPERFRYDAIFLKPPLSPAQALERVPVNPDVDEVTAGPGVLYYSRLTAKASQSRMSRIVGTPIYKQMTIRNWNTTARLHELMGE</sequence>
<evidence type="ECO:0000313" key="1">
    <source>
        <dbReference type="EMBL" id="ABC82066.1"/>
    </source>
</evidence>
<dbReference type="KEGG" id="ade:Adeh_2296"/>
<dbReference type="OrthoDB" id="9806494at2"/>
<dbReference type="PIRSF" id="PIRSF008502">
    <property type="entry name" value="UCP008502"/>
    <property type="match status" value="1"/>
</dbReference>
<dbReference type="EMBL" id="CP000251">
    <property type="protein sequence ID" value="ABC82066.1"/>
    <property type="molecule type" value="Genomic_DNA"/>
</dbReference>
<dbReference type="SUPFAM" id="SSF160379">
    <property type="entry name" value="SP0830-like"/>
    <property type="match status" value="1"/>
</dbReference>
<dbReference type="RefSeq" id="WP_011421348.1">
    <property type="nucleotide sequence ID" value="NC_007760.1"/>
</dbReference>
<reference evidence="1 2" key="1">
    <citation type="submission" date="2006-01" db="EMBL/GenBank/DDBJ databases">
        <title>Complete sequence of Anaeromyxobacter dehalogenans 2CP-C.</title>
        <authorList>
            <consortium name="US DOE Joint Genome Institute"/>
            <person name="Copeland A."/>
            <person name="Lucas S."/>
            <person name="Lapidus A."/>
            <person name="Barry K."/>
            <person name="Detter J.C."/>
            <person name="Glavina T."/>
            <person name="Hammon N."/>
            <person name="Israni S."/>
            <person name="Pitluck S."/>
            <person name="Brettin T."/>
            <person name="Bruce D."/>
            <person name="Han C."/>
            <person name="Tapia R."/>
            <person name="Gilna P."/>
            <person name="Kiss H."/>
            <person name="Schmutz J."/>
            <person name="Larimer F."/>
            <person name="Land M."/>
            <person name="Kyrpides N."/>
            <person name="Anderson I."/>
            <person name="Sanford R.A."/>
            <person name="Ritalahti K.M."/>
            <person name="Thomas H.S."/>
            <person name="Kirby J.R."/>
            <person name="Zhulin I.B."/>
            <person name="Loeffler F.E."/>
            <person name="Richardson P."/>
        </authorList>
    </citation>
    <scope>NUCLEOTIDE SEQUENCE [LARGE SCALE GENOMIC DNA]</scope>
    <source>
        <strain evidence="1 2">2CP-C</strain>
    </source>
</reference>
<dbReference type="PANTHER" id="PTHR36439">
    <property type="entry name" value="BLL4334 PROTEIN"/>
    <property type="match status" value="1"/>
</dbReference>
<proteinExistence type="predicted"/>
<dbReference type="Gene3D" id="3.30.70.1260">
    <property type="entry name" value="bacterial protein sp0830 like"/>
    <property type="match status" value="1"/>
</dbReference>